<dbReference type="HAMAP" id="MF_00303">
    <property type="entry name" value="Trigger_factor_Tig"/>
    <property type="match status" value="1"/>
</dbReference>
<dbReference type="GO" id="GO:0044183">
    <property type="term" value="F:protein folding chaperone"/>
    <property type="evidence" value="ECO:0007669"/>
    <property type="project" value="TreeGrafter"/>
</dbReference>
<evidence type="ECO:0000256" key="7">
    <source>
        <dbReference type="ARBA" id="ARBA00023186"/>
    </source>
</evidence>
<dbReference type="GO" id="GO:0015031">
    <property type="term" value="P:protein transport"/>
    <property type="evidence" value="ECO:0007669"/>
    <property type="project" value="UniProtKB-UniRule"/>
</dbReference>
<dbReference type="RefSeq" id="WP_072874734.1">
    <property type="nucleotide sequence ID" value="NZ_FRAF01000020.1"/>
</dbReference>
<reference evidence="17" key="1">
    <citation type="submission" date="2016-11" db="EMBL/GenBank/DDBJ databases">
        <authorList>
            <person name="Varghese N."/>
            <person name="Submissions S."/>
        </authorList>
    </citation>
    <scope>NUCLEOTIDE SEQUENCE [LARGE SCALE GENOMIC DNA]</scope>
    <source>
        <strain evidence="17">USBA-503</strain>
    </source>
</reference>
<dbReference type="InterPro" id="IPR037041">
    <property type="entry name" value="Trigger_fac_C_sf"/>
</dbReference>
<dbReference type="PROSITE" id="PS50059">
    <property type="entry name" value="FKBP_PPIASE"/>
    <property type="match status" value="1"/>
</dbReference>
<evidence type="ECO:0000256" key="14">
    <source>
        <dbReference type="RuleBase" id="RU003914"/>
    </source>
</evidence>
<gene>
    <name evidence="12" type="primary">tig</name>
    <name evidence="16" type="ORF">SAMN05443507_12057</name>
</gene>
<evidence type="ECO:0000256" key="6">
    <source>
        <dbReference type="ARBA" id="ARBA00023110"/>
    </source>
</evidence>
<evidence type="ECO:0000256" key="9">
    <source>
        <dbReference type="ARBA" id="ARBA00023306"/>
    </source>
</evidence>
<dbReference type="GO" id="GO:0005737">
    <property type="term" value="C:cytoplasm"/>
    <property type="evidence" value="ECO:0007669"/>
    <property type="project" value="UniProtKB-SubCell"/>
</dbReference>
<dbReference type="OrthoDB" id="9767721at2"/>
<dbReference type="PANTHER" id="PTHR30560:SF3">
    <property type="entry name" value="TRIGGER FACTOR-LIKE PROTEIN TIG, CHLOROPLASTIC"/>
    <property type="match status" value="1"/>
</dbReference>
<evidence type="ECO:0000256" key="11">
    <source>
        <dbReference type="ARBA" id="ARBA00029986"/>
    </source>
</evidence>
<comment type="subcellular location">
    <subcellularLocation>
        <location evidence="12">Cytoplasm</location>
    </subcellularLocation>
    <text evidence="12">About half TF is bound to the ribosome near the polypeptide exit tunnel while the other half is free in the cytoplasm.</text>
</comment>
<dbReference type="InterPro" id="IPR036611">
    <property type="entry name" value="Trigger_fac_ribosome-bd_sf"/>
</dbReference>
<keyword evidence="8 12" id="KW-0413">Isomerase</keyword>
<dbReference type="SUPFAM" id="SSF102735">
    <property type="entry name" value="Trigger factor ribosome-binding domain"/>
    <property type="match status" value="1"/>
</dbReference>
<keyword evidence="17" id="KW-1185">Reference proteome</keyword>
<dbReference type="PANTHER" id="PTHR30560">
    <property type="entry name" value="TRIGGER FACTOR CHAPERONE AND PEPTIDYL-PROLYL CIS/TRANS ISOMERASE"/>
    <property type="match status" value="1"/>
</dbReference>
<dbReference type="InterPro" id="IPR005215">
    <property type="entry name" value="Trig_fac"/>
</dbReference>
<dbReference type="FunFam" id="3.10.50.40:FF:000001">
    <property type="entry name" value="Trigger factor"/>
    <property type="match status" value="1"/>
</dbReference>
<keyword evidence="6 12" id="KW-0697">Rotamase</keyword>
<dbReference type="InterPro" id="IPR008880">
    <property type="entry name" value="Trigger_fac_C"/>
</dbReference>
<evidence type="ECO:0000256" key="5">
    <source>
        <dbReference type="ARBA" id="ARBA00022618"/>
    </source>
</evidence>
<evidence type="ECO:0000259" key="15">
    <source>
        <dbReference type="PROSITE" id="PS50059"/>
    </source>
</evidence>
<dbReference type="Pfam" id="PF00254">
    <property type="entry name" value="FKBP_C"/>
    <property type="match status" value="1"/>
</dbReference>
<evidence type="ECO:0000256" key="1">
    <source>
        <dbReference type="ARBA" id="ARBA00000971"/>
    </source>
</evidence>
<name>A0A1M6UPG7_9BACL</name>
<evidence type="ECO:0000256" key="3">
    <source>
        <dbReference type="ARBA" id="ARBA00013194"/>
    </source>
</evidence>
<dbReference type="SUPFAM" id="SSF54534">
    <property type="entry name" value="FKBP-like"/>
    <property type="match status" value="1"/>
</dbReference>
<dbReference type="EMBL" id="FRAF01000020">
    <property type="protein sequence ID" value="SHK71084.1"/>
    <property type="molecule type" value="Genomic_DNA"/>
</dbReference>
<dbReference type="Pfam" id="PF05698">
    <property type="entry name" value="Trigger_C"/>
    <property type="match status" value="1"/>
</dbReference>
<keyword evidence="9 12" id="KW-0131">Cell cycle</keyword>
<comment type="function">
    <text evidence="10 12">Involved in protein export. Acts as a chaperone by maintaining the newly synthesized protein in an open conformation. Functions as a peptidyl-prolyl cis-trans isomerase.</text>
</comment>
<keyword evidence="7 12" id="KW-0143">Chaperone</keyword>
<evidence type="ECO:0000256" key="2">
    <source>
        <dbReference type="ARBA" id="ARBA00005464"/>
    </source>
</evidence>
<evidence type="ECO:0000256" key="10">
    <source>
        <dbReference type="ARBA" id="ARBA00024849"/>
    </source>
</evidence>
<dbReference type="GO" id="GO:0051083">
    <property type="term" value="P:'de novo' cotranslational protein folding"/>
    <property type="evidence" value="ECO:0007669"/>
    <property type="project" value="TreeGrafter"/>
</dbReference>
<evidence type="ECO:0000256" key="8">
    <source>
        <dbReference type="ARBA" id="ARBA00023235"/>
    </source>
</evidence>
<feature type="domain" description="PPIase FKBP-type" evidence="15">
    <location>
        <begin position="163"/>
        <end position="248"/>
    </location>
</feature>
<comment type="domain">
    <text evidence="12">Consists of 3 domains; the N-terminus binds the ribosome, the middle domain has PPIase activity, while the C-terminus has intrinsic chaperone activity on its own.</text>
</comment>
<dbReference type="AlphaFoldDB" id="A0A1M6UPG7"/>
<dbReference type="SUPFAM" id="SSF109998">
    <property type="entry name" value="Triger factor/SurA peptide-binding domain-like"/>
    <property type="match status" value="1"/>
</dbReference>
<dbReference type="GO" id="GO:0043022">
    <property type="term" value="F:ribosome binding"/>
    <property type="evidence" value="ECO:0007669"/>
    <property type="project" value="TreeGrafter"/>
</dbReference>
<dbReference type="GO" id="GO:0051301">
    <property type="term" value="P:cell division"/>
    <property type="evidence" value="ECO:0007669"/>
    <property type="project" value="UniProtKB-KW"/>
</dbReference>
<dbReference type="Gene3D" id="3.30.70.1050">
    <property type="entry name" value="Trigger factor ribosome-binding domain"/>
    <property type="match status" value="1"/>
</dbReference>
<evidence type="ECO:0000313" key="16">
    <source>
        <dbReference type="EMBL" id="SHK71084.1"/>
    </source>
</evidence>
<dbReference type="STRING" id="1830138.SAMN05443507_12057"/>
<dbReference type="Gene3D" id="3.10.50.40">
    <property type="match status" value="1"/>
</dbReference>
<dbReference type="EC" id="5.2.1.8" evidence="3 12"/>
<dbReference type="NCBIfam" id="TIGR00115">
    <property type="entry name" value="tig"/>
    <property type="match status" value="1"/>
</dbReference>
<organism evidence="16 17">
    <name type="scientific">Alicyclobacillus tolerans</name>
    <dbReference type="NCBI Taxonomy" id="90970"/>
    <lineage>
        <taxon>Bacteria</taxon>
        <taxon>Bacillati</taxon>
        <taxon>Bacillota</taxon>
        <taxon>Bacilli</taxon>
        <taxon>Bacillales</taxon>
        <taxon>Alicyclobacillaceae</taxon>
        <taxon>Alicyclobacillus</taxon>
    </lineage>
</organism>
<dbReference type="GO" id="GO:0043335">
    <property type="term" value="P:protein unfolding"/>
    <property type="evidence" value="ECO:0007669"/>
    <property type="project" value="TreeGrafter"/>
</dbReference>
<dbReference type="InterPro" id="IPR008881">
    <property type="entry name" value="Trigger_fac_ribosome-bd_bac"/>
</dbReference>
<dbReference type="Pfam" id="PF05697">
    <property type="entry name" value="Trigger_N"/>
    <property type="match status" value="1"/>
</dbReference>
<dbReference type="InterPro" id="IPR001179">
    <property type="entry name" value="PPIase_FKBP_dom"/>
</dbReference>
<dbReference type="InterPro" id="IPR046357">
    <property type="entry name" value="PPIase_dom_sf"/>
</dbReference>
<dbReference type="Proteomes" id="UP000184016">
    <property type="component" value="Unassembled WGS sequence"/>
</dbReference>
<proteinExistence type="inferred from homology"/>
<dbReference type="PIRSF" id="PIRSF003095">
    <property type="entry name" value="Trigger_factor"/>
    <property type="match status" value="1"/>
</dbReference>
<keyword evidence="5 12" id="KW-0132">Cell division</keyword>
<evidence type="ECO:0000313" key="17">
    <source>
        <dbReference type="Proteomes" id="UP000184016"/>
    </source>
</evidence>
<sequence length="430" mass="48930">MTAKWEKTGTNVGVLEVELPSEEFGAALDVAFKSVVKRVNVPGFRKGKVPRKIFEMKFGVESLYQDAVDYLLPRAYDVAVKETGIFPVDRPSVDYLQAEQGKPFVFKATVVVKPEVTLGEYKGLEIEDKKFEVTDESLQEELDNIRSSHAQIEVVEDGEVEKGDTVSIDFRGTVDGEPFEGGEAENFQLEIGSGMFIAGFEDQLIGMKPGETRTIQVTFPEEYHVKSLASKPAEFEVVLHDMKRKVLRELNDEFVQEISDFQTVDEFVADLKESLEKRAEADRERYLEDEAVTKATENAVIDLPEVMVEHEIDHQVDNFARQLQYQQIPLDAYLEFTGTSMEELRAQFKEGAEKRVRIELVLEEIAKQESLEPTPEDLQSELAKIAEQANMEIERVQQLMNLRDPGLQNMRHDLRNSRVAKFLVENSKLV</sequence>
<accession>A0A1M6UPG7</accession>
<evidence type="ECO:0000256" key="13">
    <source>
        <dbReference type="PROSITE-ProRule" id="PRU00277"/>
    </source>
</evidence>
<evidence type="ECO:0000256" key="4">
    <source>
        <dbReference type="ARBA" id="ARBA00016902"/>
    </source>
</evidence>
<dbReference type="GO" id="GO:0003755">
    <property type="term" value="F:peptidyl-prolyl cis-trans isomerase activity"/>
    <property type="evidence" value="ECO:0007669"/>
    <property type="project" value="UniProtKB-UniRule"/>
</dbReference>
<comment type="similarity">
    <text evidence="2 12 14">Belongs to the FKBP-type PPIase family. Tig subfamily.</text>
</comment>
<evidence type="ECO:0000256" key="12">
    <source>
        <dbReference type="HAMAP-Rule" id="MF_00303"/>
    </source>
</evidence>
<dbReference type="InterPro" id="IPR027304">
    <property type="entry name" value="Trigger_fact/SurA_dom_sf"/>
</dbReference>
<keyword evidence="12" id="KW-0963">Cytoplasm</keyword>
<comment type="catalytic activity">
    <reaction evidence="1 12 13">
        <text>[protein]-peptidylproline (omega=180) = [protein]-peptidylproline (omega=0)</text>
        <dbReference type="Rhea" id="RHEA:16237"/>
        <dbReference type="Rhea" id="RHEA-COMP:10747"/>
        <dbReference type="Rhea" id="RHEA-COMP:10748"/>
        <dbReference type="ChEBI" id="CHEBI:83833"/>
        <dbReference type="ChEBI" id="CHEBI:83834"/>
        <dbReference type="EC" id="5.2.1.8"/>
    </reaction>
</comment>
<protein>
    <recommendedName>
        <fullName evidence="4 12">Trigger factor</fullName>
        <shortName evidence="12">TF</shortName>
        <ecNumber evidence="3 12">5.2.1.8</ecNumber>
    </recommendedName>
    <alternativeName>
        <fullName evidence="11 12">PPIase</fullName>
    </alternativeName>
</protein>
<dbReference type="Gene3D" id="1.10.3120.10">
    <property type="entry name" value="Trigger factor, C-terminal domain"/>
    <property type="match status" value="1"/>
</dbReference>